<dbReference type="InterPro" id="IPR029071">
    <property type="entry name" value="Ubiquitin-like_domsf"/>
</dbReference>
<dbReference type="PRINTS" id="PR00348">
    <property type="entry name" value="UBIQUITIN"/>
</dbReference>
<name>A0A0C9T833_PAXIN</name>
<sequence length="639" mass="69693">MTIPPPPYSLLSPLQSVDVIVFMPLIDGSGETAVHLKALPRPLQFDEIAKKLIEAGYSKPPTTLVPRPQCHAVTITEGPSGQAPDGGWQINVDQPLLHFYHKVFLANSAMQNPPPYVSEAELTEGDNAAVVGDLKIRFHRTIRVPDNDKTHALPPDMGAFKLFNVGEASATLPKSVLAKGGAFISMYQREAMWMSFRPRDREPLAVKISVGGVNALTGLPQNVSAEGKQDYLPIGGPTGQLWLDGISTSPGVVRQFVAMPLGKGYTVEGQVTGAENVGGIQIDVFPKYDTTKIKFAHLGYDISLYETSRQLGLKVGESIEMTSYLSSVVLKNGSSCVVNPYHSTIELTAIFGTLIYVKTLTGKTLNLVCNSSDTIDDLKAQIQDLDGTPLERQRLIFEGRQLEDGRTLSDYNIRREYTLHMVPRLVGGGGYIEAGFAAGGRISQKINRDFLPTTAYDHDRVQRFHVSVINAAYFSQITGLPNPPSPITPQTYLELSLPWFALYDEHIPSANNASSPTPLAEVRSIAQIDASRASMSGDHPQAECGYCTYEMATQRMSPCGHVFCDDCSTATSCPECHKRVTLRTRFAAAMRIPGKEDGEGVDALSFDERIVKLRAGAQLGTLYSFRLRDHAICALCGQT</sequence>
<reference evidence="5" key="2">
    <citation type="submission" date="2015-01" db="EMBL/GenBank/DDBJ databases">
        <title>Evolutionary Origins and Diversification of the Mycorrhizal Mutualists.</title>
        <authorList>
            <consortium name="DOE Joint Genome Institute"/>
            <consortium name="Mycorrhizal Genomics Consortium"/>
            <person name="Kohler A."/>
            <person name="Kuo A."/>
            <person name="Nagy L.G."/>
            <person name="Floudas D."/>
            <person name="Copeland A."/>
            <person name="Barry K.W."/>
            <person name="Cichocki N."/>
            <person name="Veneault-Fourrey C."/>
            <person name="LaButti K."/>
            <person name="Lindquist E.A."/>
            <person name="Lipzen A."/>
            <person name="Lundell T."/>
            <person name="Morin E."/>
            <person name="Murat C."/>
            <person name="Riley R."/>
            <person name="Ohm R."/>
            <person name="Sun H."/>
            <person name="Tunlid A."/>
            <person name="Henrissat B."/>
            <person name="Grigoriev I.V."/>
            <person name="Hibbett D.S."/>
            <person name="Martin F."/>
        </authorList>
    </citation>
    <scope>NUCLEOTIDE SEQUENCE [LARGE SCALE GENOMIC DNA]</scope>
    <source>
        <strain evidence="5">ATCC 200175</strain>
    </source>
</reference>
<evidence type="ECO:0000259" key="2">
    <source>
        <dbReference type="PROSITE" id="PS50053"/>
    </source>
</evidence>
<proteinExistence type="predicted"/>
<evidence type="ECO:0008006" key="6">
    <source>
        <dbReference type="Google" id="ProtNLM"/>
    </source>
</evidence>
<dbReference type="InterPro" id="IPR000626">
    <property type="entry name" value="Ubiquitin-like_dom"/>
</dbReference>
<dbReference type="SMART" id="SM00213">
    <property type="entry name" value="UBQ"/>
    <property type="match status" value="1"/>
</dbReference>
<dbReference type="HOGENOM" id="CLU_027438_2_0_1"/>
<gene>
    <name evidence="4" type="ORF">PAXINDRAFT_101511</name>
</gene>
<dbReference type="InterPro" id="IPR013083">
    <property type="entry name" value="Znf_RING/FYVE/PHD"/>
</dbReference>
<evidence type="ECO:0000256" key="1">
    <source>
        <dbReference type="PROSITE-ProRule" id="PRU00175"/>
    </source>
</evidence>
<dbReference type="InterPro" id="IPR001841">
    <property type="entry name" value="Znf_RING"/>
</dbReference>
<dbReference type="OrthoDB" id="428577at2759"/>
<dbReference type="PROSITE" id="PS50089">
    <property type="entry name" value="ZF_RING_2"/>
    <property type="match status" value="1"/>
</dbReference>
<keyword evidence="1" id="KW-0863">Zinc-finger</keyword>
<organism evidence="4 5">
    <name type="scientific">Paxillus involutus ATCC 200175</name>
    <dbReference type="NCBI Taxonomy" id="664439"/>
    <lineage>
        <taxon>Eukaryota</taxon>
        <taxon>Fungi</taxon>
        <taxon>Dikarya</taxon>
        <taxon>Basidiomycota</taxon>
        <taxon>Agaricomycotina</taxon>
        <taxon>Agaricomycetes</taxon>
        <taxon>Agaricomycetidae</taxon>
        <taxon>Boletales</taxon>
        <taxon>Paxilineae</taxon>
        <taxon>Paxillaceae</taxon>
        <taxon>Paxillus</taxon>
    </lineage>
</organism>
<protein>
    <recommendedName>
        <fullName evidence="6">Ubiquitin-like domain-containing protein</fullName>
    </recommendedName>
</protein>
<keyword evidence="5" id="KW-1185">Reference proteome</keyword>
<accession>A0A0C9T833</accession>
<dbReference type="InterPro" id="IPR050158">
    <property type="entry name" value="Ubiquitin_ubiquitin-like"/>
</dbReference>
<keyword evidence="1" id="KW-0862">Zinc</keyword>
<dbReference type="Gene3D" id="3.10.20.90">
    <property type="entry name" value="Phosphatidylinositol 3-kinase Catalytic Subunit, Chain A, domain 1"/>
    <property type="match status" value="1"/>
</dbReference>
<dbReference type="EMBL" id="KN819372">
    <property type="protein sequence ID" value="KIJ11830.1"/>
    <property type="molecule type" value="Genomic_DNA"/>
</dbReference>
<dbReference type="AlphaFoldDB" id="A0A0C9T833"/>
<reference evidence="4 5" key="1">
    <citation type="submission" date="2014-06" db="EMBL/GenBank/DDBJ databases">
        <authorList>
            <consortium name="DOE Joint Genome Institute"/>
            <person name="Kuo A."/>
            <person name="Kohler A."/>
            <person name="Nagy L.G."/>
            <person name="Floudas D."/>
            <person name="Copeland A."/>
            <person name="Barry K.W."/>
            <person name="Cichocki N."/>
            <person name="Veneault-Fourrey C."/>
            <person name="LaButti K."/>
            <person name="Lindquist E.A."/>
            <person name="Lipzen A."/>
            <person name="Lundell T."/>
            <person name="Morin E."/>
            <person name="Murat C."/>
            <person name="Sun H."/>
            <person name="Tunlid A."/>
            <person name="Henrissat B."/>
            <person name="Grigoriev I.V."/>
            <person name="Hibbett D.S."/>
            <person name="Martin F."/>
            <person name="Nordberg H.P."/>
            <person name="Cantor M.N."/>
            <person name="Hua S.X."/>
        </authorList>
    </citation>
    <scope>NUCLEOTIDE SEQUENCE [LARGE SCALE GENOMIC DNA]</scope>
    <source>
        <strain evidence="4 5">ATCC 200175</strain>
    </source>
</reference>
<dbReference type="PANTHER" id="PTHR10666">
    <property type="entry name" value="UBIQUITIN"/>
    <property type="match status" value="1"/>
</dbReference>
<feature type="domain" description="RING-type" evidence="3">
    <location>
        <begin position="544"/>
        <end position="577"/>
    </location>
</feature>
<evidence type="ECO:0000313" key="5">
    <source>
        <dbReference type="Proteomes" id="UP000053647"/>
    </source>
</evidence>
<keyword evidence="1" id="KW-0479">Metal-binding</keyword>
<feature type="domain" description="Ubiquitin-like" evidence="2">
    <location>
        <begin position="353"/>
        <end position="428"/>
    </location>
</feature>
<dbReference type="Proteomes" id="UP000053647">
    <property type="component" value="Unassembled WGS sequence"/>
</dbReference>
<dbReference type="FunFam" id="3.10.20.90:FF:000160">
    <property type="entry name" value="Polyubiquitin-C"/>
    <property type="match status" value="1"/>
</dbReference>
<evidence type="ECO:0000259" key="3">
    <source>
        <dbReference type="PROSITE" id="PS50089"/>
    </source>
</evidence>
<dbReference type="SUPFAM" id="SSF54236">
    <property type="entry name" value="Ubiquitin-like"/>
    <property type="match status" value="1"/>
</dbReference>
<dbReference type="Gene3D" id="3.30.40.10">
    <property type="entry name" value="Zinc/RING finger domain, C3HC4 (zinc finger)"/>
    <property type="match status" value="1"/>
</dbReference>
<evidence type="ECO:0000313" key="4">
    <source>
        <dbReference type="EMBL" id="KIJ11830.1"/>
    </source>
</evidence>
<dbReference type="PROSITE" id="PS50053">
    <property type="entry name" value="UBIQUITIN_2"/>
    <property type="match status" value="1"/>
</dbReference>
<dbReference type="SUPFAM" id="SSF57850">
    <property type="entry name" value="RING/U-box"/>
    <property type="match status" value="1"/>
</dbReference>
<dbReference type="GO" id="GO:0008270">
    <property type="term" value="F:zinc ion binding"/>
    <property type="evidence" value="ECO:0007669"/>
    <property type="project" value="UniProtKB-KW"/>
</dbReference>
<dbReference type="Pfam" id="PF00240">
    <property type="entry name" value="ubiquitin"/>
    <property type="match status" value="1"/>
</dbReference>
<dbReference type="InterPro" id="IPR019956">
    <property type="entry name" value="Ubiquitin_dom"/>
</dbReference>